<protein>
    <submittedName>
        <fullName evidence="5">Pirin family protein</fullName>
    </submittedName>
</protein>
<evidence type="ECO:0000256" key="1">
    <source>
        <dbReference type="ARBA" id="ARBA00008416"/>
    </source>
</evidence>
<dbReference type="PANTHER" id="PTHR13903">
    <property type="entry name" value="PIRIN-RELATED"/>
    <property type="match status" value="1"/>
</dbReference>
<dbReference type="InterPro" id="IPR011051">
    <property type="entry name" value="RmlC_Cupin_sf"/>
</dbReference>
<dbReference type="PIRSF" id="PIRSF006232">
    <property type="entry name" value="Pirin"/>
    <property type="match status" value="1"/>
</dbReference>
<dbReference type="InterPro" id="IPR008778">
    <property type="entry name" value="Pirin_C_dom"/>
</dbReference>
<comment type="caution">
    <text evidence="5">The sequence shown here is derived from an EMBL/GenBank/DDBJ whole genome shotgun (WGS) entry which is preliminary data.</text>
</comment>
<proteinExistence type="inferred from homology"/>
<feature type="domain" description="Pirin C-terminal" evidence="4">
    <location>
        <begin position="168"/>
        <end position="270"/>
    </location>
</feature>
<dbReference type="CDD" id="cd02247">
    <property type="entry name" value="cupin_pirin_C"/>
    <property type="match status" value="1"/>
</dbReference>
<dbReference type="Proteomes" id="UP001285263">
    <property type="component" value="Unassembled WGS sequence"/>
</dbReference>
<evidence type="ECO:0000259" key="3">
    <source>
        <dbReference type="Pfam" id="PF02678"/>
    </source>
</evidence>
<organism evidence="5 6">
    <name type="scientific">Roseateles agri</name>
    <dbReference type="NCBI Taxonomy" id="3098619"/>
    <lineage>
        <taxon>Bacteria</taxon>
        <taxon>Pseudomonadati</taxon>
        <taxon>Pseudomonadota</taxon>
        <taxon>Betaproteobacteria</taxon>
        <taxon>Burkholderiales</taxon>
        <taxon>Sphaerotilaceae</taxon>
        <taxon>Roseateles</taxon>
    </lineage>
</organism>
<dbReference type="RefSeq" id="WP_320421983.1">
    <property type="nucleotide sequence ID" value="NZ_JAXCLA010000002.1"/>
</dbReference>
<dbReference type="InterPro" id="IPR014710">
    <property type="entry name" value="RmlC-like_jellyroll"/>
</dbReference>
<keyword evidence="6" id="KW-1185">Reference proteome</keyword>
<dbReference type="Gene3D" id="2.60.120.10">
    <property type="entry name" value="Jelly Rolls"/>
    <property type="match status" value="1"/>
</dbReference>
<feature type="domain" description="Pirin N-terminal" evidence="3">
    <location>
        <begin position="20"/>
        <end position="116"/>
    </location>
</feature>
<dbReference type="InterPro" id="IPR012093">
    <property type="entry name" value="Pirin"/>
</dbReference>
<evidence type="ECO:0000313" key="6">
    <source>
        <dbReference type="Proteomes" id="UP001285263"/>
    </source>
</evidence>
<evidence type="ECO:0000256" key="2">
    <source>
        <dbReference type="RuleBase" id="RU003457"/>
    </source>
</evidence>
<evidence type="ECO:0000259" key="4">
    <source>
        <dbReference type="Pfam" id="PF05726"/>
    </source>
</evidence>
<dbReference type="Pfam" id="PF05726">
    <property type="entry name" value="Pirin_C"/>
    <property type="match status" value="1"/>
</dbReference>
<dbReference type="EMBL" id="JAXCLA010000002">
    <property type="protein sequence ID" value="MDY0744077.1"/>
    <property type="molecule type" value="Genomic_DNA"/>
</dbReference>
<dbReference type="SUPFAM" id="SSF51182">
    <property type="entry name" value="RmlC-like cupins"/>
    <property type="match status" value="1"/>
</dbReference>
<reference evidence="5 6" key="1">
    <citation type="submission" date="2023-11" db="EMBL/GenBank/DDBJ databases">
        <title>Paucibacter sp. nov., isolated from fresh soil in Korea.</title>
        <authorList>
            <person name="Le N.T.T."/>
        </authorList>
    </citation>
    <scope>NUCLEOTIDE SEQUENCE [LARGE SCALE GENOMIC DNA]</scope>
    <source>
        <strain evidence="5 6">R3-3</strain>
    </source>
</reference>
<dbReference type="CDD" id="cd02909">
    <property type="entry name" value="cupin_pirin_N"/>
    <property type="match status" value="1"/>
</dbReference>
<dbReference type="InterPro" id="IPR003829">
    <property type="entry name" value="Pirin_N_dom"/>
</dbReference>
<accession>A0ABU5DCR8</accession>
<dbReference type="PANTHER" id="PTHR13903:SF8">
    <property type="entry name" value="PIRIN"/>
    <property type="match status" value="1"/>
</dbReference>
<comment type="similarity">
    <text evidence="1 2">Belongs to the pirin family.</text>
</comment>
<gene>
    <name evidence="5" type="ORF">SNE35_06155</name>
</gene>
<evidence type="ECO:0000313" key="5">
    <source>
        <dbReference type="EMBL" id="MDY0744077.1"/>
    </source>
</evidence>
<sequence>MSTFERIPGKPGDVGGLPINRAMPTARRRLIGAWCFLDHAGPADLKPGHGMRVGPHPHTGLQTFSWMIEGEVLHRDSLGSEQVLRQGQVNLMTAGRAIAHSEESLSDRLHLAQLWIALPDSQRFCEPAFEHFPVLPHIASGGFDITLLTGRFGGAQSPVPQYTPLLGLDIACKGKAAATVPLDTGFEHGLMVLEGALTLSLDGAEERIEPGSLIYLPPGAASLELRSETAARLLLLGGEPMQEQPLLFWNFIGRNSEEIQRFARDWNDGTGTFAGVEVHGFDGPRLAAPDASHLHLKAAT</sequence>
<name>A0ABU5DCR8_9BURK</name>
<dbReference type="Pfam" id="PF02678">
    <property type="entry name" value="Pirin"/>
    <property type="match status" value="1"/>
</dbReference>